<keyword evidence="1" id="KW-0812">Transmembrane</keyword>
<dbReference type="InterPro" id="IPR003848">
    <property type="entry name" value="DUF218"/>
</dbReference>
<reference evidence="3 4" key="1">
    <citation type="submission" date="2022-06" db="EMBL/GenBank/DDBJ databases">
        <title>Isolation of gut microbiota from human fecal samples.</title>
        <authorList>
            <person name="Pamer E.G."/>
            <person name="Barat B."/>
            <person name="Waligurski E."/>
            <person name="Medina S."/>
            <person name="Paddock L."/>
            <person name="Mostad J."/>
        </authorList>
    </citation>
    <scope>NUCLEOTIDE SEQUENCE [LARGE SCALE GENOMIC DNA]</scope>
    <source>
        <strain evidence="3 4">DFI.1.1</strain>
    </source>
</reference>
<gene>
    <name evidence="3" type="ORF">NE675_04255</name>
</gene>
<evidence type="ECO:0000259" key="2">
    <source>
        <dbReference type="Pfam" id="PF02698"/>
    </source>
</evidence>
<dbReference type="InterPro" id="IPR014729">
    <property type="entry name" value="Rossmann-like_a/b/a_fold"/>
</dbReference>
<dbReference type="PANTHER" id="PTHR30336:SF4">
    <property type="entry name" value="ENVELOPE BIOGENESIS FACTOR ELYC"/>
    <property type="match status" value="1"/>
</dbReference>
<dbReference type="Gene3D" id="3.40.50.620">
    <property type="entry name" value="HUPs"/>
    <property type="match status" value="1"/>
</dbReference>
<proteinExistence type="predicted"/>
<protein>
    <submittedName>
        <fullName evidence="3">YdcF family protein</fullName>
    </submittedName>
</protein>
<keyword evidence="1" id="KW-0472">Membrane</keyword>
<evidence type="ECO:0000313" key="3">
    <source>
        <dbReference type="EMBL" id="MCQ5342248.1"/>
    </source>
</evidence>
<feature type="transmembrane region" description="Helical" evidence="1">
    <location>
        <begin position="7"/>
        <end position="30"/>
    </location>
</feature>
<evidence type="ECO:0000256" key="1">
    <source>
        <dbReference type="SAM" id="Phobius"/>
    </source>
</evidence>
<dbReference type="CDD" id="cd06259">
    <property type="entry name" value="YdcF-like"/>
    <property type="match status" value="1"/>
</dbReference>
<comment type="caution">
    <text evidence="3">The sequence shown here is derived from an EMBL/GenBank/DDBJ whole genome shotgun (WGS) entry which is preliminary data.</text>
</comment>
<sequence>MLYLIKWMYAWILPLGGIVLAFMILTAYLFRKKQGGRWAMLIITALFYLLSIEPVSDSLIRPLETAYDQPSLESLDGDVIIVLGGGSRAGVPDVDGVGQVGSAAANRFLTALRLEKAKNIPILLSGGTVLEGEANESHIEKRMLLSLGVPDNRIFMDDKSRNTAENAAFSKEICRQQGWKKPILVTSAFHMPRAARFFSREGIDFIPYPSDYRINAKMIWSPYSVVPQSAYLLDSCLAIKEYVGIAAASLGMQ</sequence>
<evidence type="ECO:0000313" key="4">
    <source>
        <dbReference type="Proteomes" id="UP001206692"/>
    </source>
</evidence>
<feature type="domain" description="DUF218" evidence="2">
    <location>
        <begin position="78"/>
        <end position="244"/>
    </location>
</feature>
<accession>A0ABT1SQV8</accession>
<dbReference type="InterPro" id="IPR051599">
    <property type="entry name" value="Cell_Envelope_Assoc"/>
</dbReference>
<dbReference type="PANTHER" id="PTHR30336">
    <property type="entry name" value="INNER MEMBRANE PROTEIN, PROBABLE PERMEASE"/>
    <property type="match status" value="1"/>
</dbReference>
<name>A0ABT1SQV8_9FIRM</name>
<dbReference type="Pfam" id="PF02698">
    <property type="entry name" value="DUF218"/>
    <property type="match status" value="1"/>
</dbReference>
<dbReference type="Proteomes" id="UP001206692">
    <property type="component" value="Unassembled WGS sequence"/>
</dbReference>
<keyword evidence="1" id="KW-1133">Transmembrane helix</keyword>
<organism evidence="3 4">
    <name type="scientific">Megasphaera massiliensis</name>
    <dbReference type="NCBI Taxonomy" id="1232428"/>
    <lineage>
        <taxon>Bacteria</taxon>
        <taxon>Bacillati</taxon>
        <taxon>Bacillota</taxon>
        <taxon>Negativicutes</taxon>
        <taxon>Veillonellales</taxon>
        <taxon>Veillonellaceae</taxon>
        <taxon>Megasphaera</taxon>
    </lineage>
</organism>
<dbReference type="EMBL" id="JANGEW010000005">
    <property type="protein sequence ID" value="MCQ5342248.1"/>
    <property type="molecule type" value="Genomic_DNA"/>
</dbReference>
<dbReference type="RefSeq" id="WP_062411258.1">
    <property type="nucleotide sequence ID" value="NZ_JAJCIO010000012.1"/>
</dbReference>
<keyword evidence="4" id="KW-1185">Reference proteome</keyword>